<evidence type="ECO:0000313" key="3">
    <source>
        <dbReference type="Proteomes" id="UP001590950"/>
    </source>
</evidence>
<name>A0ABR4ABY8_9LECA</name>
<protein>
    <submittedName>
        <fullName evidence="2">Uncharacterized protein</fullName>
    </submittedName>
</protein>
<dbReference type="Proteomes" id="UP001590950">
    <property type="component" value="Unassembled WGS sequence"/>
</dbReference>
<evidence type="ECO:0000256" key="1">
    <source>
        <dbReference type="SAM" id="MobiDB-lite"/>
    </source>
</evidence>
<dbReference type="EMBL" id="JBEFKJ010000019">
    <property type="protein sequence ID" value="KAL2040868.1"/>
    <property type="molecule type" value="Genomic_DNA"/>
</dbReference>
<evidence type="ECO:0000313" key="2">
    <source>
        <dbReference type="EMBL" id="KAL2040868.1"/>
    </source>
</evidence>
<keyword evidence="3" id="KW-1185">Reference proteome</keyword>
<feature type="compositionally biased region" description="Basic and acidic residues" evidence="1">
    <location>
        <begin position="334"/>
        <end position="350"/>
    </location>
</feature>
<accession>A0ABR4ABY8</accession>
<sequence length="377" mass="40758">MYTTFSGSKGESAARWLHTLEHQVHGPNPNYNLEFLPPRMWLTCINGLLVGNAALWADHHPRVRQIIAANNLGSVSHKDVEIFKKAFLARFPPTRMTAGLCRPSLFSEPQIFAQDRSEDLDSYYQRALILLYEKGGVDMAEAPLTELEQEALNATILTYIEGLVDKDIHQGLESARTESQDPLGLLDIHNLAKSKTLELRLHMEQKLRDQGGTKANTGSDLTGPAAVQSRNQSTPSISFGNFGGGSVIGDPTSVFANLSESAGYFPLTQMPSLVGAPNNFSSAGDLGLQTPRVNTTSSTNHPPPTPTGALPKIANTASQISANVKNSGDNVGFNRKDDGRESEEGGKSTDSEESPGQVPIRARLPGRAHASVNLFLF</sequence>
<feature type="region of interest" description="Disordered" evidence="1">
    <location>
        <begin position="209"/>
        <end position="234"/>
    </location>
</feature>
<feature type="region of interest" description="Disordered" evidence="1">
    <location>
        <begin position="276"/>
        <end position="364"/>
    </location>
</feature>
<comment type="caution">
    <text evidence="2">The sequence shown here is derived from an EMBL/GenBank/DDBJ whole genome shotgun (WGS) entry which is preliminary data.</text>
</comment>
<proteinExistence type="predicted"/>
<organism evidence="2 3">
    <name type="scientific">Stereocaulon virgatum</name>
    <dbReference type="NCBI Taxonomy" id="373712"/>
    <lineage>
        <taxon>Eukaryota</taxon>
        <taxon>Fungi</taxon>
        <taxon>Dikarya</taxon>
        <taxon>Ascomycota</taxon>
        <taxon>Pezizomycotina</taxon>
        <taxon>Lecanoromycetes</taxon>
        <taxon>OSLEUM clade</taxon>
        <taxon>Lecanoromycetidae</taxon>
        <taxon>Lecanorales</taxon>
        <taxon>Lecanorineae</taxon>
        <taxon>Stereocaulaceae</taxon>
        <taxon>Stereocaulon</taxon>
    </lineage>
</organism>
<reference evidence="2 3" key="1">
    <citation type="submission" date="2024-09" db="EMBL/GenBank/DDBJ databases">
        <title>Rethinking Asexuality: The Enigmatic Case of Functional Sexual Genes in Lepraria (Stereocaulaceae).</title>
        <authorList>
            <person name="Doellman M."/>
            <person name="Sun Y."/>
            <person name="Barcenas-Pena A."/>
            <person name="Lumbsch H.T."/>
            <person name="Grewe F."/>
        </authorList>
    </citation>
    <scope>NUCLEOTIDE SEQUENCE [LARGE SCALE GENOMIC DNA]</scope>
    <source>
        <strain evidence="2 3">Mercado 3170</strain>
    </source>
</reference>
<gene>
    <name evidence="2" type="ORF">N7G274_006326</name>
</gene>
<feature type="compositionally biased region" description="Polar residues" evidence="1">
    <location>
        <begin position="315"/>
        <end position="329"/>
    </location>
</feature>